<dbReference type="RefSeq" id="WP_054436571.1">
    <property type="nucleotide sequence ID" value="NZ_CYTI01000001.1"/>
</dbReference>
<dbReference type="EMBL" id="JAPZVI010000007">
    <property type="protein sequence ID" value="MCZ8402230.1"/>
    <property type="molecule type" value="Genomic_DNA"/>
</dbReference>
<dbReference type="Pfam" id="PF08937">
    <property type="entry name" value="ThsB_TIR"/>
    <property type="match status" value="1"/>
</dbReference>
<evidence type="ECO:0000313" key="2">
    <source>
        <dbReference type="EMBL" id="MCZ8402230.1"/>
    </source>
</evidence>
<reference evidence="2" key="1">
    <citation type="submission" date="2022-12" db="EMBL/GenBank/DDBJ databases">
        <authorList>
            <person name="Voronina O.L."/>
            <person name="Kunda M.S."/>
            <person name="Ryzhova N."/>
            <person name="Aksenova E.I."/>
        </authorList>
    </citation>
    <scope>NUCLEOTIDE SEQUENCE</scope>
    <source>
        <strain evidence="2">SCCH136:Ach223948</strain>
    </source>
</reference>
<dbReference type="Proteomes" id="UP001141992">
    <property type="component" value="Unassembled WGS sequence"/>
</dbReference>
<proteinExistence type="predicted"/>
<dbReference type="AlphaFoldDB" id="A0A9W5ETQ5"/>
<dbReference type="InterPro" id="IPR015032">
    <property type="entry name" value="ThsB__TIR-like_domain"/>
</dbReference>
<evidence type="ECO:0000313" key="3">
    <source>
        <dbReference type="Proteomes" id="UP001141992"/>
    </source>
</evidence>
<accession>A0A9W5ETQ5</accession>
<organism evidence="2 3">
    <name type="scientific">Alcaligenes xylosoxydans xylosoxydans</name>
    <name type="common">Achromobacter xylosoxidans</name>
    <dbReference type="NCBI Taxonomy" id="85698"/>
    <lineage>
        <taxon>Bacteria</taxon>
        <taxon>Pseudomonadati</taxon>
        <taxon>Pseudomonadota</taxon>
        <taxon>Betaproteobacteria</taxon>
        <taxon>Burkholderiales</taxon>
        <taxon>Alcaligenaceae</taxon>
        <taxon>Achromobacter</taxon>
    </lineage>
</organism>
<sequence length="193" mass="22395">MAKRVFFSFHYKDVIDFRANVVRKHWVLKDDREEAGYFDASIWEEAKKQNEIGLKRLINGALEGTSTTCVLIGSDTYARPWVRYEIIRSIYRGNRVFGVHINQIKGKDQLIKTNGPNPFDYLALKYSDDGTKVEVFEAVNGKWVTYTKFPNYTLKKTASVQRWGKLFKLSSLGYKIYCWSADDGYNNFATWVG</sequence>
<comment type="caution">
    <text evidence="2">The sequence shown here is derived from an EMBL/GenBank/DDBJ whole genome shotgun (WGS) entry which is preliminary data.</text>
</comment>
<evidence type="ECO:0000259" key="1">
    <source>
        <dbReference type="Pfam" id="PF08937"/>
    </source>
</evidence>
<name>A0A9W5ETQ5_ALCXX</name>
<gene>
    <name evidence="2" type="ORF">O9570_12305</name>
</gene>
<protein>
    <submittedName>
        <fullName evidence="2">TIR domain-containing protein</fullName>
    </submittedName>
</protein>
<feature type="domain" description="Thoeris protein ThsB TIR-like" evidence="1">
    <location>
        <begin position="6"/>
        <end position="103"/>
    </location>
</feature>